<reference evidence="3" key="1">
    <citation type="submission" date="2025-08" db="UniProtKB">
        <authorList>
            <consortium name="RefSeq"/>
        </authorList>
    </citation>
    <scope>IDENTIFICATION</scope>
</reference>
<dbReference type="SUPFAM" id="SSF48371">
    <property type="entry name" value="ARM repeat"/>
    <property type="match status" value="2"/>
</dbReference>
<dbReference type="InterPro" id="IPR000210">
    <property type="entry name" value="BTB/POZ_dom"/>
</dbReference>
<gene>
    <name evidence="3" type="primary">LOC105368933</name>
</gene>
<dbReference type="PROSITE" id="PS50097">
    <property type="entry name" value="BTB"/>
    <property type="match status" value="1"/>
</dbReference>
<dbReference type="SUPFAM" id="SSF54695">
    <property type="entry name" value="POZ domain"/>
    <property type="match status" value="1"/>
</dbReference>
<dbReference type="PANTHER" id="PTHR23312">
    <property type="entry name" value="ARMC5 ARMADILLO REPEAT-CONTAINING -RELATED"/>
    <property type="match status" value="1"/>
</dbReference>
<dbReference type="Proteomes" id="UP000695007">
    <property type="component" value="Unplaced"/>
</dbReference>
<dbReference type="RefSeq" id="XP_011506421.1">
    <property type="nucleotide sequence ID" value="XM_011508119.1"/>
</dbReference>
<dbReference type="AlphaFoldDB" id="A0AAJ6YXY5"/>
<dbReference type="InterPro" id="IPR011333">
    <property type="entry name" value="SKP1/BTB/POZ_sf"/>
</dbReference>
<dbReference type="InterPro" id="IPR055445">
    <property type="entry name" value="ARM_ARMC5"/>
</dbReference>
<dbReference type="KEGG" id="csol:105368933"/>
<dbReference type="GO" id="GO:0005829">
    <property type="term" value="C:cytosol"/>
    <property type="evidence" value="ECO:0007669"/>
    <property type="project" value="TreeGrafter"/>
</dbReference>
<evidence type="ECO:0000313" key="2">
    <source>
        <dbReference type="Proteomes" id="UP000695007"/>
    </source>
</evidence>
<proteinExistence type="predicted"/>
<sequence length="855" mass="97580">MSSKFEKGGKHMLFELKKHVKANSEVNILSCLTRLKEDTQCCKYLAKTRQLKLLVQLLHYRSNFKIINASLSILANLCINSDTRKQVRDTNIVTYTLWILQNIRIRDNLHCRVYRLIANLSECRWFAKAFCTAGVIQELHDILHLKTNPQTDMMAIRAVRNIWSMYDDSRSKILNSGIMRDITRIFIEAGKKSCELKYLDLAETCMKALNVFILGSNYECIKQMLDDKDKEGYRILVTFYEAQNKLAIKCLYNLAMIPECRLSLGDCNAVEVTVRLVETCSVYFREIVACLCLFCREAVNRIRIRYCSGLQVILDILKKKENEKHHPILLHGLTQFAYDDIGITIMLQNGLLDILTDKLKQMAIEVPSELDEKSTSVKCSEDQSPYRKIDVKYNRINFGRFSLDYKPEDWSPSSARSGSFTPPSTPPMKIFDDIDNSDENTEENYSPVYTDLDWIEDDPMEDIESLKSVYSSATIEREDVQFPKNEVNKHMNASTLALLRRLIFLNHIIEELADPAIIRSLCTYIRSTNNSTASLILGQIVGKQVYLVPLVKQGFVFEAHNLSGSKYIRQLCDCAVTGSAVGEFSSILLRGQEADRLITAVSIPFIIVSKETLRRLLKDHGGLDLIFDVLSDDKHSLHNKAIWSINMLANSLNMQPETPDKSQPTDSSLLFHDTTLGCAVDNHSKPSTITFELDDGTTVDACRRLLCQRSDVFSAMLEGNFSESGKRRVKLRNTSKEGLNTLLLAANGSDFDDRAIESLLDAVLLADRFLMSDISELLTESSISKLDHENFCRVWCWARDNECHELKLCSIKSFLTKKMSRAKRIKAFRDFFTNDNFKEFLGEVKELISDALTQR</sequence>
<protein>
    <submittedName>
        <fullName evidence="3">Armadillo repeat-containing protein 5-like</fullName>
    </submittedName>
</protein>
<evidence type="ECO:0000259" key="1">
    <source>
        <dbReference type="PROSITE" id="PS50097"/>
    </source>
</evidence>
<evidence type="ECO:0000313" key="3">
    <source>
        <dbReference type="RefSeq" id="XP_011506421.1"/>
    </source>
</evidence>
<organism evidence="2 3">
    <name type="scientific">Ceratosolen solmsi marchali</name>
    <dbReference type="NCBI Taxonomy" id="326594"/>
    <lineage>
        <taxon>Eukaryota</taxon>
        <taxon>Metazoa</taxon>
        <taxon>Ecdysozoa</taxon>
        <taxon>Arthropoda</taxon>
        <taxon>Hexapoda</taxon>
        <taxon>Insecta</taxon>
        <taxon>Pterygota</taxon>
        <taxon>Neoptera</taxon>
        <taxon>Endopterygota</taxon>
        <taxon>Hymenoptera</taxon>
        <taxon>Apocrita</taxon>
        <taxon>Proctotrupomorpha</taxon>
        <taxon>Chalcidoidea</taxon>
        <taxon>Agaonidae</taxon>
        <taxon>Agaoninae</taxon>
        <taxon>Ceratosolen</taxon>
    </lineage>
</organism>
<dbReference type="InterPro" id="IPR016024">
    <property type="entry name" value="ARM-type_fold"/>
</dbReference>
<keyword evidence="2" id="KW-1185">Reference proteome</keyword>
<dbReference type="GeneID" id="105368933"/>
<dbReference type="PANTHER" id="PTHR23312:SF8">
    <property type="entry name" value="ARMADILLO REPEAT-CONTAINING PROTEIN 5"/>
    <property type="match status" value="1"/>
</dbReference>
<dbReference type="CTD" id="43513"/>
<accession>A0AAJ6YXY5</accession>
<dbReference type="Gene3D" id="1.25.10.10">
    <property type="entry name" value="Leucine-rich Repeat Variant"/>
    <property type="match status" value="1"/>
</dbReference>
<dbReference type="SMART" id="SM00225">
    <property type="entry name" value="BTB"/>
    <property type="match status" value="1"/>
</dbReference>
<dbReference type="InterPro" id="IPR011989">
    <property type="entry name" value="ARM-like"/>
</dbReference>
<dbReference type="GO" id="GO:0009653">
    <property type="term" value="P:anatomical structure morphogenesis"/>
    <property type="evidence" value="ECO:0007669"/>
    <property type="project" value="TreeGrafter"/>
</dbReference>
<feature type="domain" description="BTB" evidence="1">
    <location>
        <begin position="687"/>
        <end position="743"/>
    </location>
</feature>
<dbReference type="Pfam" id="PF00651">
    <property type="entry name" value="BTB"/>
    <property type="match status" value="1"/>
</dbReference>
<dbReference type="Pfam" id="PF24768">
    <property type="entry name" value="ARM_ARMC5"/>
    <property type="match status" value="1"/>
</dbReference>
<dbReference type="Gene3D" id="3.30.710.10">
    <property type="entry name" value="Potassium Channel Kv1.1, Chain A"/>
    <property type="match status" value="1"/>
</dbReference>
<name>A0AAJ6YXY5_9HYME</name>